<evidence type="ECO:0000259" key="9">
    <source>
        <dbReference type="PROSITE" id="PS50090"/>
    </source>
</evidence>
<feature type="transmembrane region" description="Helical" evidence="8">
    <location>
        <begin position="31"/>
        <end position="54"/>
    </location>
</feature>
<evidence type="ECO:0000256" key="6">
    <source>
        <dbReference type="PROSITE-ProRule" id="PRU00047"/>
    </source>
</evidence>
<keyword evidence="8" id="KW-1133">Transmembrane helix</keyword>
<accession>A0A0E0JF40</accession>
<keyword evidence="6" id="KW-0862">Zinc</keyword>
<organism evidence="13">
    <name type="scientific">Oryza punctata</name>
    <name type="common">Red rice</name>
    <dbReference type="NCBI Taxonomy" id="4537"/>
    <lineage>
        <taxon>Eukaryota</taxon>
        <taxon>Viridiplantae</taxon>
        <taxon>Streptophyta</taxon>
        <taxon>Embryophyta</taxon>
        <taxon>Tracheophyta</taxon>
        <taxon>Spermatophyta</taxon>
        <taxon>Magnoliopsida</taxon>
        <taxon>Liliopsida</taxon>
        <taxon>Poales</taxon>
        <taxon>Poaceae</taxon>
        <taxon>BOP clade</taxon>
        <taxon>Oryzoideae</taxon>
        <taxon>Oryzeae</taxon>
        <taxon>Oryzinae</taxon>
        <taxon>Oryza</taxon>
    </lineage>
</organism>
<dbReference type="AlphaFoldDB" id="A0A0E0JF40"/>
<dbReference type="PROSITE" id="PS50158">
    <property type="entry name" value="ZF_CCHC"/>
    <property type="match status" value="1"/>
</dbReference>
<dbReference type="FunFam" id="1.10.10.60:FF:000009">
    <property type="entry name" value="transcription factor MYB1R1"/>
    <property type="match status" value="1"/>
</dbReference>
<evidence type="ECO:0000256" key="1">
    <source>
        <dbReference type="ARBA" id="ARBA00004123"/>
    </source>
</evidence>
<dbReference type="eggNOG" id="ENOG502RPM1">
    <property type="taxonomic scope" value="Eukaryota"/>
</dbReference>
<dbReference type="PANTHER" id="PTHR44191">
    <property type="entry name" value="TRANSCRIPTION FACTOR KUA1"/>
    <property type="match status" value="1"/>
</dbReference>
<dbReference type="OMA" id="DVHQVQT"/>
<feature type="domain" description="CCHC-type" evidence="10">
    <location>
        <begin position="63"/>
        <end position="78"/>
    </location>
</feature>
<comment type="subcellular location">
    <subcellularLocation>
        <location evidence="1">Nucleus</location>
    </subcellularLocation>
</comment>
<dbReference type="GO" id="GO:0003677">
    <property type="term" value="F:DNA binding"/>
    <property type="evidence" value="ECO:0007669"/>
    <property type="project" value="UniProtKB-KW"/>
</dbReference>
<dbReference type="GO" id="GO:0009723">
    <property type="term" value="P:response to ethylene"/>
    <property type="evidence" value="ECO:0007669"/>
    <property type="project" value="TreeGrafter"/>
</dbReference>
<dbReference type="PROSITE" id="PS50090">
    <property type="entry name" value="MYB_LIKE"/>
    <property type="match status" value="1"/>
</dbReference>
<dbReference type="InterPro" id="IPR006447">
    <property type="entry name" value="Myb_dom_plants"/>
</dbReference>
<evidence type="ECO:0000313" key="14">
    <source>
        <dbReference type="Proteomes" id="UP000026962"/>
    </source>
</evidence>
<dbReference type="GO" id="GO:0009739">
    <property type="term" value="P:response to gibberellin"/>
    <property type="evidence" value="ECO:0007669"/>
    <property type="project" value="TreeGrafter"/>
</dbReference>
<name>A0A0E0JF40_ORYPU</name>
<dbReference type="InterPro" id="IPR017930">
    <property type="entry name" value="Myb_dom"/>
</dbReference>
<evidence type="ECO:0000256" key="7">
    <source>
        <dbReference type="SAM" id="MobiDB-lite"/>
    </source>
</evidence>
<dbReference type="EnsemblPlants" id="OPUNC01G05740.1">
    <property type="protein sequence ID" value="OPUNC01G05740.1"/>
    <property type="gene ID" value="OPUNC01G05740"/>
</dbReference>
<feature type="region of interest" description="Disordered" evidence="7">
    <location>
        <begin position="347"/>
        <end position="367"/>
    </location>
</feature>
<evidence type="ECO:0000256" key="5">
    <source>
        <dbReference type="ARBA" id="ARBA00023242"/>
    </source>
</evidence>
<evidence type="ECO:0000259" key="11">
    <source>
        <dbReference type="PROSITE" id="PS51293"/>
    </source>
</evidence>
<evidence type="ECO:0000259" key="10">
    <source>
        <dbReference type="PROSITE" id="PS50158"/>
    </source>
</evidence>
<dbReference type="Gene3D" id="1.10.10.60">
    <property type="entry name" value="Homeodomain-like"/>
    <property type="match status" value="1"/>
</dbReference>
<keyword evidence="3" id="KW-0238">DNA-binding</keyword>
<dbReference type="GO" id="GO:0008270">
    <property type="term" value="F:zinc ion binding"/>
    <property type="evidence" value="ECO:0007669"/>
    <property type="project" value="UniProtKB-KW"/>
</dbReference>
<protein>
    <submittedName>
        <fullName evidence="13">Uncharacterized protein</fullName>
    </submittedName>
</protein>
<dbReference type="InterPro" id="IPR001878">
    <property type="entry name" value="Znf_CCHC"/>
</dbReference>
<dbReference type="InterPro" id="IPR001005">
    <property type="entry name" value="SANT/Myb"/>
</dbReference>
<keyword evidence="4" id="KW-0804">Transcription</keyword>
<dbReference type="PANTHER" id="PTHR44191:SF62">
    <property type="entry name" value="OS04G0341900 PROTEIN"/>
    <property type="match status" value="1"/>
</dbReference>
<keyword evidence="6" id="KW-0863">Zinc-finger</keyword>
<proteinExistence type="predicted"/>
<dbReference type="SMART" id="SM00717">
    <property type="entry name" value="SANT"/>
    <property type="match status" value="1"/>
</dbReference>
<keyword evidence="5" id="KW-0539">Nucleus</keyword>
<dbReference type="InterPro" id="IPR009057">
    <property type="entry name" value="Homeodomain-like_sf"/>
</dbReference>
<dbReference type="SUPFAM" id="SSF46689">
    <property type="entry name" value="Homeodomain-like"/>
    <property type="match status" value="1"/>
</dbReference>
<reference evidence="13" key="2">
    <citation type="submission" date="2018-05" db="EMBL/GenBank/DDBJ databases">
        <title>OpunRS2 (Oryza punctata Reference Sequence Version 2).</title>
        <authorList>
            <person name="Zhang J."/>
            <person name="Kudrna D."/>
            <person name="Lee S."/>
            <person name="Talag J."/>
            <person name="Welchert J."/>
            <person name="Wing R.A."/>
        </authorList>
    </citation>
    <scope>NUCLEOTIDE SEQUENCE [LARGE SCALE GENOMIC DNA]</scope>
</reference>
<dbReference type="STRING" id="4537.A0A0E0JF40"/>
<dbReference type="Gramene" id="OPUNC01G05740.1">
    <property type="protein sequence ID" value="OPUNC01G05740.1"/>
    <property type="gene ID" value="OPUNC01G05740"/>
</dbReference>
<evidence type="ECO:0000256" key="4">
    <source>
        <dbReference type="ARBA" id="ARBA00023163"/>
    </source>
</evidence>
<sequence>MAAARQVQLLDAAIATPPHAPSYLNSLEFPLLLLFFFFLLPSNFFFLLFLWFLACAIGGSMARKCSSCGNNGHNSRTCTGQRNLESGAGGGGGGGGGVRLFGVQLHVGGAPLKKCFSMECLSSSSPSPAYYAAAVAASNSSPTVSSSSSLVSVEEAGEKMANGYLSDGLMARAQERKKGVPWTEEEHRKFLVGLEKLGKGDWRGISRHFVTTRTPTQVASHAQKYFLRQSSLTQKKRRSSLFDVIEDAEKAPSVNERLKPRDETASVPAEMGFPALSLGISSRAKPEAMLLPPPSLTLTPSCSSPAVSSSSSFAPPRTIHPSLMVAKPQVQLQLQPPDLELKISTVHQTDQPGSSPRTSFFGTIRVT</sequence>
<dbReference type="CDD" id="cd00167">
    <property type="entry name" value="SANT"/>
    <property type="match status" value="1"/>
</dbReference>
<evidence type="ECO:0000259" key="12">
    <source>
        <dbReference type="PROSITE" id="PS51294"/>
    </source>
</evidence>
<dbReference type="GO" id="GO:0005634">
    <property type="term" value="C:nucleus"/>
    <property type="evidence" value="ECO:0007669"/>
    <property type="project" value="UniProtKB-SubCell"/>
</dbReference>
<dbReference type="GO" id="GO:0003700">
    <property type="term" value="F:DNA-binding transcription factor activity"/>
    <property type="evidence" value="ECO:0007669"/>
    <property type="project" value="UniProtKB-ARBA"/>
</dbReference>
<evidence type="ECO:0000256" key="3">
    <source>
        <dbReference type="ARBA" id="ARBA00023125"/>
    </source>
</evidence>
<dbReference type="HOGENOM" id="CLU_038424_3_1_1"/>
<dbReference type="InterPro" id="IPR017884">
    <property type="entry name" value="SANT_dom"/>
</dbReference>
<dbReference type="NCBIfam" id="TIGR01557">
    <property type="entry name" value="myb_SHAQKYF"/>
    <property type="match status" value="1"/>
</dbReference>
<evidence type="ECO:0000313" key="13">
    <source>
        <dbReference type="EnsemblPlants" id="OPUNC01G05740.1"/>
    </source>
</evidence>
<dbReference type="Pfam" id="PF00249">
    <property type="entry name" value="Myb_DNA-binding"/>
    <property type="match status" value="1"/>
</dbReference>
<dbReference type="Proteomes" id="UP000026962">
    <property type="component" value="Chromosome 1"/>
</dbReference>
<evidence type="ECO:0000256" key="8">
    <source>
        <dbReference type="SAM" id="Phobius"/>
    </source>
</evidence>
<feature type="domain" description="HTH myb-type" evidence="12">
    <location>
        <begin position="174"/>
        <end position="230"/>
    </location>
</feature>
<keyword evidence="8" id="KW-0472">Membrane</keyword>
<evidence type="ECO:0000256" key="2">
    <source>
        <dbReference type="ARBA" id="ARBA00023015"/>
    </source>
</evidence>
<keyword evidence="6" id="KW-0479">Metal-binding</keyword>
<feature type="domain" description="SANT" evidence="11">
    <location>
        <begin position="182"/>
        <end position="230"/>
    </location>
</feature>
<keyword evidence="8" id="KW-0812">Transmembrane</keyword>
<reference evidence="13" key="1">
    <citation type="submission" date="2015-04" db="UniProtKB">
        <authorList>
            <consortium name="EnsemblPlants"/>
        </authorList>
    </citation>
    <scope>IDENTIFICATION</scope>
</reference>
<keyword evidence="14" id="KW-1185">Reference proteome</keyword>
<dbReference type="PROSITE" id="PS51293">
    <property type="entry name" value="SANT"/>
    <property type="match status" value="1"/>
</dbReference>
<keyword evidence="2" id="KW-0805">Transcription regulation</keyword>
<dbReference type="InterPro" id="IPR052245">
    <property type="entry name" value="Plant_Stress_Dev_TF"/>
</dbReference>
<dbReference type="PROSITE" id="PS51294">
    <property type="entry name" value="HTH_MYB"/>
    <property type="match status" value="1"/>
</dbReference>
<dbReference type="GO" id="GO:0009744">
    <property type="term" value="P:response to sucrose"/>
    <property type="evidence" value="ECO:0007669"/>
    <property type="project" value="UniProtKB-ARBA"/>
</dbReference>
<feature type="domain" description="Myb-like" evidence="9">
    <location>
        <begin position="174"/>
        <end position="226"/>
    </location>
</feature>